<evidence type="ECO:0000313" key="2">
    <source>
        <dbReference type="EMBL" id="PTQ90277.1"/>
    </source>
</evidence>
<proteinExistence type="predicted"/>
<gene>
    <name evidence="2" type="ORF">C8N29_10330</name>
</gene>
<evidence type="ECO:0000259" key="1">
    <source>
        <dbReference type="Pfam" id="PF12571"/>
    </source>
</evidence>
<dbReference type="Pfam" id="PF12571">
    <property type="entry name" value="Phage_tail_fib"/>
    <property type="match status" value="1"/>
</dbReference>
<protein>
    <submittedName>
        <fullName evidence="2">Tail-collar fiber protein</fullName>
    </submittedName>
</protein>
<comment type="caution">
    <text evidence="2">The sequence shown here is derived from an EMBL/GenBank/DDBJ whole genome shotgun (WGS) entry which is preliminary data.</text>
</comment>
<keyword evidence="3" id="KW-1185">Reference proteome</keyword>
<dbReference type="PANTHER" id="PTHR35191">
    <property type="entry name" value="PROPHAGE SIDE TAIL FIBER PROTEIN HOMOLOG STFQ-RELATED"/>
    <property type="match status" value="1"/>
</dbReference>
<dbReference type="AlphaFoldDB" id="A0A2T5J1H4"/>
<organism evidence="2 3">
    <name type="scientific">Agitococcus lubricus</name>
    <dbReference type="NCBI Taxonomy" id="1077255"/>
    <lineage>
        <taxon>Bacteria</taxon>
        <taxon>Pseudomonadati</taxon>
        <taxon>Pseudomonadota</taxon>
        <taxon>Gammaproteobacteria</taxon>
        <taxon>Moraxellales</taxon>
        <taxon>Moraxellaceae</taxon>
        <taxon>Agitococcus</taxon>
    </lineage>
</organism>
<evidence type="ECO:0000313" key="3">
    <source>
        <dbReference type="Proteomes" id="UP000244223"/>
    </source>
</evidence>
<feature type="domain" description="Phage tail fibre protein N-terminal" evidence="1">
    <location>
        <begin position="1"/>
        <end position="147"/>
    </location>
</feature>
<dbReference type="Proteomes" id="UP000244223">
    <property type="component" value="Unassembled WGS sequence"/>
</dbReference>
<dbReference type="EMBL" id="QAON01000003">
    <property type="protein sequence ID" value="PTQ90277.1"/>
    <property type="molecule type" value="Genomic_DNA"/>
</dbReference>
<dbReference type="InterPro" id="IPR051934">
    <property type="entry name" value="Phage_Tail_Fiber_Structural"/>
</dbReference>
<reference evidence="2 3" key="1">
    <citation type="submission" date="2018-04" db="EMBL/GenBank/DDBJ databases">
        <title>Genomic Encyclopedia of Archaeal and Bacterial Type Strains, Phase II (KMG-II): from individual species to whole genera.</title>
        <authorList>
            <person name="Goeker M."/>
        </authorList>
    </citation>
    <scope>NUCLEOTIDE SEQUENCE [LARGE SCALE GENOMIC DNA]</scope>
    <source>
        <strain evidence="2 3">DSM 5822</strain>
    </source>
</reference>
<dbReference type="RefSeq" id="WP_107864727.1">
    <property type="nucleotide sequence ID" value="NZ_QAON01000003.1"/>
</dbReference>
<sequence>MADFYCIPTSLGLIKLASAANGGTPVQIVEFAVGDANGEPYLPQTRVNAIALIHEQYRALLESVTVSPSDASVYIAKIKIPANVGGFYLCEIALIDTDGDIIYLANYPYNYKPTLTQGAGGELVIPVYLQSSAADTITIIQNPNVITLSQAEGDARYALINGNSNQPFKVSNATHLDEAVSLEQLYKQKSGYFNTPILTLTNGQTGLMTLPPQTIVRILLVGGGAGGGQVNENFSGVNDYSSSPNQGLAENGTHSSITLVGIGEIARAEGGLAGKSGMRDIGEDAGRYTGYAGNHGHAALNVGYAMLLGAARPSDVSPKRVHQDHPYPYYAYTINGVPLGNYGLGGDGAYGSFSPNDPSGAGGPGGNGAILECLIKNSTDNNMTLELTAGQLGQGYYYDAYGNNYAGAHGQAGLIVVYA</sequence>
<dbReference type="InterPro" id="IPR022225">
    <property type="entry name" value="Phage_tail_fibre_N"/>
</dbReference>
<name>A0A2T5J1H4_9GAMM</name>
<dbReference type="PANTHER" id="PTHR35191:SF1">
    <property type="entry name" value="PROPHAGE SIDE TAIL FIBER PROTEIN HOMOLOG STFQ-RELATED"/>
    <property type="match status" value="1"/>
</dbReference>
<dbReference type="OrthoDB" id="9810174at2"/>
<accession>A0A2T5J1H4</accession>